<protein>
    <recommendedName>
        <fullName evidence="5">HAT C-terminal dimerisation domain-containing protein</fullName>
    </recommendedName>
</protein>
<evidence type="ECO:0000259" key="2">
    <source>
        <dbReference type="Pfam" id="PF18658"/>
    </source>
</evidence>
<dbReference type="Gene3D" id="2.160.20.80">
    <property type="entry name" value="E3 ubiquitin-protein ligase SopA"/>
    <property type="match status" value="1"/>
</dbReference>
<dbReference type="PANTHER" id="PTHR45913:SF5">
    <property type="entry name" value="GENERAL TRANSCRIPTION FACTOR II-I REPEAT DOMAIN-CONTAINING PROTEIN 2A-LIKE PROTEIN"/>
    <property type="match status" value="1"/>
</dbReference>
<name>A0A3B1KIS3_ASTMX</name>
<dbReference type="AlphaFoldDB" id="A0A3B1KIS3"/>
<feature type="domain" description="HAT C-terminal dimerisation" evidence="1">
    <location>
        <begin position="695"/>
        <end position="763"/>
    </location>
</feature>
<dbReference type="InParanoid" id="A0A3B1KIS3"/>
<dbReference type="Ensembl" id="ENSAMXT00000037725.1">
    <property type="protein sequence ID" value="ENSAMXP00000053915.1"/>
    <property type="gene ID" value="ENSAMXG00000037303.1"/>
</dbReference>
<proteinExistence type="predicted"/>
<dbReference type="Pfam" id="PF18658">
    <property type="entry name" value="zf-C2H2_12"/>
    <property type="match status" value="1"/>
</dbReference>
<dbReference type="GO" id="GO:0046983">
    <property type="term" value="F:protein dimerization activity"/>
    <property type="evidence" value="ECO:0007669"/>
    <property type="project" value="InterPro"/>
</dbReference>
<dbReference type="Pfam" id="PF05699">
    <property type="entry name" value="Dimer_Tnp_hAT"/>
    <property type="match status" value="1"/>
</dbReference>
<dbReference type="PANTHER" id="PTHR45913">
    <property type="entry name" value="EPM2A-INTERACTING PROTEIN 1"/>
    <property type="match status" value="1"/>
</dbReference>
<dbReference type="SUPFAM" id="SSF141571">
    <property type="entry name" value="Pentapeptide repeat-like"/>
    <property type="match status" value="1"/>
</dbReference>
<evidence type="ECO:0000313" key="3">
    <source>
        <dbReference type="Ensembl" id="ENSAMXP00000053915.1"/>
    </source>
</evidence>
<dbReference type="GeneTree" id="ENSGT00940000163096"/>
<dbReference type="SUPFAM" id="SSF53098">
    <property type="entry name" value="Ribonuclease H-like"/>
    <property type="match status" value="1"/>
</dbReference>
<evidence type="ECO:0000259" key="1">
    <source>
        <dbReference type="Pfam" id="PF05699"/>
    </source>
</evidence>
<keyword evidence="4" id="KW-1185">Reference proteome</keyword>
<feature type="domain" description="SPIN-DOC-like zinc-finger" evidence="2">
    <location>
        <begin position="215"/>
        <end position="266"/>
    </location>
</feature>
<evidence type="ECO:0000313" key="4">
    <source>
        <dbReference type="Proteomes" id="UP000018467"/>
    </source>
</evidence>
<dbReference type="Proteomes" id="UP000018467">
    <property type="component" value="Unassembled WGS sequence"/>
</dbReference>
<reference evidence="4" key="1">
    <citation type="submission" date="2013-03" db="EMBL/GenBank/DDBJ databases">
        <authorList>
            <person name="Jeffery W."/>
            <person name="Warren W."/>
            <person name="Wilson R.K."/>
        </authorList>
    </citation>
    <scope>NUCLEOTIDE SEQUENCE</scope>
    <source>
        <strain evidence="4">female</strain>
    </source>
</reference>
<organism evidence="3 4">
    <name type="scientific">Astyanax mexicanus</name>
    <name type="common">Blind cave fish</name>
    <name type="synonym">Astyanax fasciatus mexicanus</name>
    <dbReference type="NCBI Taxonomy" id="7994"/>
    <lineage>
        <taxon>Eukaryota</taxon>
        <taxon>Metazoa</taxon>
        <taxon>Chordata</taxon>
        <taxon>Craniata</taxon>
        <taxon>Vertebrata</taxon>
        <taxon>Euteleostomi</taxon>
        <taxon>Actinopterygii</taxon>
        <taxon>Neopterygii</taxon>
        <taxon>Teleostei</taxon>
        <taxon>Ostariophysi</taxon>
        <taxon>Characiformes</taxon>
        <taxon>Characoidei</taxon>
        <taxon>Acestrorhamphidae</taxon>
        <taxon>Acestrorhamphinae</taxon>
        <taxon>Astyanax</taxon>
    </lineage>
</organism>
<reference evidence="3" key="4">
    <citation type="submission" date="2025-09" db="UniProtKB">
        <authorList>
            <consortium name="Ensembl"/>
        </authorList>
    </citation>
    <scope>IDENTIFICATION</scope>
</reference>
<dbReference type="InterPro" id="IPR040647">
    <property type="entry name" value="SPIN-DOC_Znf-C2H2"/>
</dbReference>
<sequence>MGTRVTGTGAETGAAFTGAGAAGTAFTGEGASGTAFTGAGASGTAFTGAGAAGTAFTGAGAAGTAFTGAGAAGAAFTGAGASGTAFTGAGAAGTAFTGAGAAGTAFTGAGAAGAAFTGAGAAGAAFTGAGAAGAAFTGAGAPGAAFTGAGAAGAAFTGAGAPGAAFTGAGAAGTSFTGAGAAGTAFTGAGVRSGLLSGITRQGDEETDASAVLFYETSSAVFSCLVCLECVAVAKEYNLRRHYETKHPKLADLQGEDRKQKIEALKKQLVSQQGVFEKRRKESEACTIASYRIANLVAKSARPFIDGEFVKDCMLEACDVICPEAKDAFKNISLSRTTIQLRIVDLSSNSYCQLQSRINDVTYFSAALDESTDNTDTAQLSIFIRGVTGTCQVYQELAALVPLYGRTTGFEIFNAFKTAVENLNLPWSKLSAVTTDGALSVVGETNGFIGHLKRHLGPDQAAELKHYHCIIHQEALCGKHLHFKEIMDFVVSAVNFIRARSLKHREFPSFLEDISAAYGDVIYHTEVRWLSRGNVLKRFFALRNEIKLFLEQKGKDTLVMENTDWIADLAFLTDLTGLLNELNLKLQGKDRLICHLFEAVCAFEMKLNLFATQLKKGNLTHFPTCQEAFAHKNYNWSRHSCVLEDLKLAFSARFGQFRNEQATLQLLADPFSVDTETVPGELQPEIIELKCSTAMRTKHREMPLLEFYQSLDREQFPNLFANAQKWISMFGSTYICEQMFSLMKLNKSPLRTRLTDENLQAVLRLATTSLEPDINQLVSERRCNISH</sequence>
<accession>A0A3B1KIS3</accession>
<dbReference type="InterPro" id="IPR008906">
    <property type="entry name" value="HATC_C_dom"/>
</dbReference>
<evidence type="ECO:0008006" key="5">
    <source>
        <dbReference type="Google" id="ProtNLM"/>
    </source>
</evidence>
<reference evidence="3" key="3">
    <citation type="submission" date="2025-08" db="UniProtKB">
        <authorList>
            <consortium name="Ensembl"/>
        </authorList>
    </citation>
    <scope>IDENTIFICATION</scope>
</reference>
<reference evidence="4" key="2">
    <citation type="journal article" date="2014" name="Nat. Commun.">
        <title>The cavefish genome reveals candidate genes for eye loss.</title>
        <authorList>
            <person name="McGaugh S.E."/>
            <person name="Gross J.B."/>
            <person name="Aken B."/>
            <person name="Blin M."/>
            <person name="Borowsky R."/>
            <person name="Chalopin D."/>
            <person name="Hinaux H."/>
            <person name="Jeffery W.R."/>
            <person name="Keene A."/>
            <person name="Ma L."/>
            <person name="Minx P."/>
            <person name="Murphy D."/>
            <person name="O'Quin K.E."/>
            <person name="Retaux S."/>
            <person name="Rohner N."/>
            <person name="Searle S.M."/>
            <person name="Stahl B.A."/>
            <person name="Tabin C."/>
            <person name="Volff J.N."/>
            <person name="Yoshizawa M."/>
            <person name="Warren W.C."/>
        </authorList>
    </citation>
    <scope>NUCLEOTIDE SEQUENCE [LARGE SCALE GENOMIC DNA]</scope>
    <source>
        <strain evidence="4">female</strain>
    </source>
</reference>
<dbReference type="InterPro" id="IPR012337">
    <property type="entry name" value="RNaseH-like_sf"/>
</dbReference>